<reference evidence="6" key="2">
    <citation type="submission" date="2020-09" db="EMBL/GenBank/DDBJ databases">
        <authorList>
            <person name="Sun Q."/>
            <person name="Zhou Y."/>
        </authorList>
    </citation>
    <scope>NUCLEOTIDE SEQUENCE</scope>
    <source>
        <strain evidence="6">CGMCC 4.7308</strain>
    </source>
</reference>
<proteinExistence type="predicted"/>
<dbReference type="Pfam" id="PF13377">
    <property type="entry name" value="Peripla_BP_3"/>
    <property type="match status" value="1"/>
</dbReference>
<dbReference type="InterPro" id="IPR000843">
    <property type="entry name" value="HTH_LacI"/>
</dbReference>
<dbReference type="InterPro" id="IPR046335">
    <property type="entry name" value="LacI/GalR-like_sensor"/>
</dbReference>
<comment type="caution">
    <text evidence="6">The sequence shown here is derived from an EMBL/GenBank/DDBJ whole genome shotgun (WGS) entry which is preliminary data.</text>
</comment>
<sequence>MPGPVTLADVARAAGVSLATASRALNGAPGRRVGGELRSRVLLAAARLHYSPNANAQAMARGTSATVGLVVHDIADPFAASVASGVIEAAAERDLLVSVSATQWDPETEIRHVEALRRQRARAVILAGSRWADDEVEERLVAQLAGVVAAGGHVAVVGQRLASVNSLALGNAAGARRLARVLWTLGYRRFAVLSGSERQVTSEERLTGFRDGLADCGHRLPDENVIATQPTRDGGYVAMTELLDREIDVEAVFAISDVMAVGAMAALREQGYRVPQDMALAGFEDIPALRDLQPPLTSVRIRLDQLGRRALDLALGAPSTGAPAPTSSPPSAGSAADPVHLVVQGEVVVRASTPVRTVAGGAG</sequence>
<keyword evidence="3" id="KW-0804">Transcription</keyword>
<gene>
    <name evidence="6" type="primary">lacI</name>
    <name evidence="6" type="ORF">GCM10011594_23910</name>
</gene>
<dbReference type="EMBL" id="BMNA01000004">
    <property type="protein sequence ID" value="GGM02987.1"/>
    <property type="molecule type" value="Genomic_DNA"/>
</dbReference>
<evidence type="ECO:0000313" key="7">
    <source>
        <dbReference type="Proteomes" id="UP000655208"/>
    </source>
</evidence>
<dbReference type="Pfam" id="PF00356">
    <property type="entry name" value="LacI"/>
    <property type="match status" value="1"/>
</dbReference>
<dbReference type="SUPFAM" id="SSF53822">
    <property type="entry name" value="Periplasmic binding protein-like I"/>
    <property type="match status" value="1"/>
</dbReference>
<dbReference type="RefSeq" id="WP_188941746.1">
    <property type="nucleotide sequence ID" value="NZ_BMNA01000004.1"/>
</dbReference>
<evidence type="ECO:0000313" key="6">
    <source>
        <dbReference type="EMBL" id="GGM02987.1"/>
    </source>
</evidence>
<dbReference type="PANTHER" id="PTHR30146:SF153">
    <property type="entry name" value="LACTOSE OPERON REPRESSOR"/>
    <property type="match status" value="1"/>
</dbReference>
<dbReference type="GO" id="GO:0003700">
    <property type="term" value="F:DNA-binding transcription factor activity"/>
    <property type="evidence" value="ECO:0007669"/>
    <property type="project" value="TreeGrafter"/>
</dbReference>
<feature type="region of interest" description="Disordered" evidence="4">
    <location>
        <begin position="317"/>
        <end position="336"/>
    </location>
</feature>
<dbReference type="GO" id="GO:0000976">
    <property type="term" value="F:transcription cis-regulatory region binding"/>
    <property type="evidence" value="ECO:0007669"/>
    <property type="project" value="TreeGrafter"/>
</dbReference>
<organism evidence="6 7">
    <name type="scientific">Nakamurella endophytica</name>
    <dbReference type="NCBI Taxonomy" id="1748367"/>
    <lineage>
        <taxon>Bacteria</taxon>
        <taxon>Bacillati</taxon>
        <taxon>Actinomycetota</taxon>
        <taxon>Actinomycetes</taxon>
        <taxon>Nakamurellales</taxon>
        <taxon>Nakamurellaceae</taxon>
        <taxon>Nakamurella</taxon>
    </lineage>
</organism>
<dbReference type="CDD" id="cd06267">
    <property type="entry name" value="PBP1_LacI_sugar_binding-like"/>
    <property type="match status" value="1"/>
</dbReference>
<name>A0A917SYW7_9ACTN</name>
<evidence type="ECO:0000256" key="4">
    <source>
        <dbReference type="SAM" id="MobiDB-lite"/>
    </source>
</evidence>
<evidence type="ECO:0000259" key="5">
    <source>
        <dbReference type="PROSITE" id="PS50932"/>
    </source>
</evidence>
<dbReference type="SMART" id="SM00354">
    <property type="entry name" value="HTH_LACI"/>
    <property type="match status" value="1"/>
</dbReference>
<dbReference type="Gene3D" id="1.10.260.40">
    <property type="entry name" value="lambda repressor-like DNA-binding domains"/>
    <property type="match status" value="1"/>
</dbReference>
<evidence type="ECO:0000256" key="3">
    <source>
        <dbReference type="ARBA" id="ARBA00023163"/>
    </source>
</evidence>
<dbReference type="Gene3D" id="3.40.50.2300">
    <property type="match status" value="2"/>
</dbReference>
<dbReference type="AlphaFoldDB" id="A0A917SYW7"/>
<dbReference type="InterPro" id="IPR010982">
    <property type="entry name" value="Lambda_DNA-bd_dom_sf"/>
</dbReference>
<accession>A0A917SYW7</accession>
<keyword evidence="1" id="KW-0805">Transcription regulation</keyword>
<dbReference type="SUPFAM" id="SSF47413">
    <property type="entry name" value="lambda repressor-like DNA-binding domains"/>
    <property type="match status" value="1"/>
</dbReference>
<dbReference type="Proteomes" id="UP000655208">
    <property type="component" value="Unassembled WGS sequence"/>
</dbReference>
<dbReference type="PROSITE" id="PS50932">
    <property type="entry name" value="HTH_LACI_2"/>
    <property type="match status" value="1"/>
</dbReference>
<dbReference type="PANTHER" id="PTHR30146">
    <property type="entry name" value="LACI-RELATED TRANSCRIPTIONAL REPRESSOR"/>
    <property type="match status" value="1"/>
</dbReference>
<dbReference type="InterPro" id="IPR028082">
    <property type="entry name" value="Peripla_BP_I"/>
</dbReference>
<keyword evidence="2" id="KW-0238">DNA-binding</keyword>
<dbReference type="CDD" id="cd01392">
    <property type="entry name" value="HTH_LacI"/>
    <property type="match status" value="1"/>
</dbReference>
<evidence type="ECO:0000256" key="2">
    <source>
        <dbReference type="ARBA" id="ARBA00023125"/>
    </source>
</evidence>
<reference evidence="6" key="1">
    <citation type="journal article" date="2014" name="Int. J. Syst. Evol. Microbiol.">
        <title>Complete genome sequence of Corynebacterium casei LMG S-19264T (=DSM 44701T), isolated from a smear-ripened cheese.</title>
        <authorList>
            <consortium name="US DOE Joint Genome Institute (JGI-PGF)"/>
            <person name="Walter F."/>
            <person name="Albersmeier A."/>
            <person name="Kalinowski J."/>
            <person name="Ruckert C."/>
        </authorList>
    </citation>
    <scope>NUCLEOTIDE SEQUENCE</scope>
    <source>
        <strain evidence="6">CGMCC 4.7308</strain>
    </source>
</reference>
<dbReference type="PROSITE" id="PS00356">
    <property type="entry name" value="HTH_LACI_1"/>
    <property type="match status" value="1"/>
</dbReference>
<feature type="domain" description="HTH lacI-type" evidence="5">
    <location>
        <begin position="5"/>
        <end position="61"/>
    </location>
</feature>
<keyword evidence="7" id="KW-1185">Reference proteome</keyword>
<protein>
    <submittedName>
        <fullName evidence="6">LacI family transcriptional regulator</fullName>
    </submittedName>
</protein>
<dbReference type="PRINTS" id="PR00036">
    <property type="entry name" value="HTHLACI"/>
</dbReference>
<evidence type="ECO:0000256" key="1">
    <source>
        <dbReference type="ARBA" id="ARBA00023015"/>
    </source>
</evidence>